<dbReference type="AlphaFoldDB" id="A0A1B1AWY9"/>
<keyword evidence="4" id="KW-1185">Reference proteome</keyword>
<reference evidence="2 4" key="2">
    <citation type="submission" date="2021-03" db="EMBL/GenBank/DDBJ databases">
        <title>Genomic Encyclopedia of Type Strains, Phase IV (KMG-IV): sequencing the most valuable type-strain genomes for metagenomic binning, comparative biology and taxonomic classification.</title>
        <authorList>
            <person name="Goeker M."/>
        </authorList>
    </citation>
    <scope>NUCLEOTIDE SEQUENCE [LARGE SCALE GENOMIC DNA]</scope>
    <source>
        <strain evidence="2 4">DSM 40499</strain>
    </source>
</reference>
<gene>
    <name evidence="1" type="ORF">AVL59_17010</name>
    <name evidence="2" type="ORF">J2Z21_009568</name>
</gene>
<evidence type="ECO:0000313" key="2">
    <source>
        <dbReference type="EMBL" id="MBP2056549.1"/>
    </source>
</evidence>
<dbReference type="RefSeq" id="WP_067304971.1">
    <property type="nucleotide sequence ID" value="NZ_CP016279.1"/>
</dbReference>
<protein>
    <recommendedName>
        <fullName evidence="5">Helix-turn-helix domain-containing protein</fullName>
    </recommendedName>
</protein>
<dbReference type="EMBL" id="CP016279">
    <property type="protein sequence ID" value="ANP51094.1"/>
    <property type="molecule type" value="Genomic_DNA"/>
</dbReference>
<evidence type="ECO:0000313" key="1">
    <source>
        <dbReference type="EMBL" id="ANP51094.1"/>
    </source>
</evidence>
<evidence type="ECO:0008006" key="5">
    <source>
        <dbReference type="Google" id="ProtNLM"/>
    </source>
</evidence>
<accession>A0A1B1AWY9</accession>
<evidence type="ECO:0000313" key="4">
    <source>
        <dbReference type="Proteomes" id="UP001519309"/>
    </source>
</evidence>
<proteinExistence type="predicted"/>
<name>A0A1B1AWY9_9ACTN</name>
<dbReference type="EMBL" id="JAGGLP010000050">
    <property type="protein sequence ID" value="MBP2056549.1"/>
    <property type="molecule type" value="Genomic_DNA"/>
</dbReference>
<evidence type="ECO:0000313" key="3">
    <source>
        <dbReference type="Proteomes" id="UP000092659"/>
    </source>
</evidence>
<sequence length="61" mass="6995">MPTQFMNAKQTAEYLNMSITWVYRDAPKLGLVPYKFGNGRSAKLQFKITDANAWARQQKLG</sequence>
<dbReference type="Proteomes" id="UP001519309">
    <property type="component" value="Unassembled WGS sequence"/>
</dbReference>
<dbReference type="Proteomes" id="UP000092659">
    <property type="component" value="Chromosome"/>
</dbReference>
<organism evidence="1 3">
    <name type="scientific">Streptomyces griseochromogenes</name>
    <dbReference type="NCBI Taxonomy" id="68214"/>
    <lineage>
        <taxon>Bacteria</taxon>
        <taxon>Bacillati</taxon>
        <taxon>Actinomycetota</taxon>
        <taxon>Actinomycetes</taxon>
        <taxon>Kitasatosporales</taxon>
        <taxon>Streptomycetaceae</taxon>
        <taxon>Streptomyces</taxon>
    </lineage>
</organism>
<dbReference type="KEGG" id="sgs:AVL59_17010"/>
<reference evidence="1 3" key="1">
    <citation type="submission" date="2016-06" db="EMBL/GenBank/DDBJ databases">
        <title>Complete genome sequence of Streptomyces griseochromogenes ATCC 14511, the Blasticidin S producer.</title>
        <authorList>
            <person name="Wu L."/>
        </authorList>
    </citation>
    <scope>NUCLEOTIDE SEQUENCE [LARGE SCALE GENOMIC DNA]</scope>
    <source>
        <strain evidence="1 3">ATCC 14511</strain>
    </source>
</reference>